<reference evidence="1 2" key="1">
    <citation type="submission" date="2020-05" db="EMBL/GenBank/DDBJ databases">
        <title>Hymenobacter terrestris sp. nov. and Hymenobacter lapidiphilus sp. nov., isolated from regoliths in Antarctica.</title>
        <authorList>
            <person name="Sedlacek I."/>
            <person name="Pantucek R."/>
            <person name="Zeman M."/>
            <person name="Holochova P."/>
            <person name="Kralova S."/>
            <person name="Stankova E."/>
            <person name="Sedo O."/>
            <person name="Micenkova L."/>
            <person name="Svec P."/>
            <person name="Gupta V."/>
            <person name="Sood U."/>
            <person name="Korpole U.S."/>
            <person name="Lal R."/>
        </authorList>
    </citation>
    <scope>NUCLEOTIDE SEQUENCE [LARGE SCALE GENOMIC DNA]</scope>
    <source>
        <strain evidence="1 2">P5342</strain>
    </source>
</reference>
<evidence type="ECO:0000313" key="1">
    <source>
        <dbReference type="EMBL" id="NVO32578.1"/>
    </source>
</evidence>
<gene>
    <name evidence="1" type="ORF">HW554_15285</name>
</gene>
<dbReference type="RefSeq" id="WP_176909454.1">
    <property type="nucleotide sequence ID" value="NZ_JABKAU010000032.1"/>
</dbReference>
<keyword evidence="2" id="KW-1185">Reference proteome</keyword>
<organism evidence="1 2">
    <name type="scientific">Hymenobacter lapidiphilus</name>
    <dbReference type="NCBI Taxonomy" id="2608003"/>
    <lineage>
        <taxon>Bacteria</taxon>
        <taxon>Pseudomonadati</taxon>
        <taxon>Bacteroidota</taxon>
        <taxon>Cytophagia</taxon>
        <taxon>Cytophagales</taxon>
        <taxon>Hymenobacteraceae</taxon>
        <taxon>Hymenobacter</taxon>
    </lineage>
</organism>
<sequence>MPTSIVVLSQSESASKAAVSYATLLARAMAVPVCLLQMAAGPVLAGESTPGMADDIARPAATLEETIVPTLANKDALLVVMTVPATSSPSAGLADPAVWSLLPAISPPLLLVPSGLTSQEPPSHIALVTDGDPFTLMHGQRAMHALLLTLPVLITVLHTPTARSTSSPADALQTLLTCGLAARYLTTAAALVVPGGNAADKILSGVPDRVRELRADLLVLIIRRGALREAGFGRSMMAALLQQSPVPILLLLAAEQAG</sequence>
<evidence type="ECO:0008006" key="3">
    <source>
        <dbReference type="Google" id="ProtNLM"/>
    </source>
</evidence>
<name>A0A7Y7U6J1_9BACT</name>
<accession>A0A7Y7U6J1</accession>
<dbReference type="EMBL" id="JABKAU010000032">
    <property type="protein sequence ID" value="NVO32578.1"/>
    <property type="molecule type" value="Genomic_DNA"/>
</dbReference>
<protein>
    <recommendedName>
        <fullName evidence="3">Universal stress protein</fullName>
    </recommendedName>
</protein>
<proteinExistence type="predicted"/>
<dbReference type="Proteomes" id="UP000565521">
    <property type="component" value="Unassembled WGS sequence"/>
</dbReference>
<evidence type="ECO:0000313" key="2">
    <source>
        <dbReference type="Proteomes" id="UP000565521"/>
    </source>
</evidence>
<comment type="caution">
    <text evidence="1">The sequence shown here is derived from an EMBL/GenBank/DDBJ whole genome shotgun (WGS) entry which is preliminary data.</text>
</comment>
<dbReference type="Gene3D" id="3.40.50.12370">
    <property type="match status" value="1"/>
</dbReference>
<dbReference type="AlphaFoldDB" id="A0A7Y7U6J1"/>